<accession>A0A1B6CIL6</accession>
<dbReference type="EMBL" id="GEDC01024047">
    <property type="protein sequence ID" value="JAS13251.1"/>
    <property type="molecule type" value="Transcribed_RNA"/>
</dbReference>
<dbReference type="InterPro" id="IPR029779">
    <property type="entry name" value="Rmp24-like"/>
</dbReference>
<gene>
    <name evidence="2" type="ORF">g.3069</name>
</gene>
<evidence type="ECO:0000313" key="2">
    <source>
        <dbReference type="EMBL" id="JAS13251.1"/>
    </source>
</evidence>
<feature type="compositionally biased region" description="Basic residues" evidence="1">
    <location>
        <begin position="189"/>
        <end position="199"/>
    </location>
</feature>
<sequence length="219" mass="25332">MENESYIYKKYEFLANQYQEPNRNVSIIKMNLLYILNTNIEKESRQLPSYLLNGSISCKWCFNNWTLGSFTSELISEKKRKSSIRSLLKKDQSNLNKFQRKLVTKCLKNNGNKLILSCHFCSKKTIMALNKPVVLKPLKKDIFIGKEKKKKKKKKSVNAGLNLPVVKKINSNHGINTKIPTPHQIKVSNKPKPKQKKKVPVLSKNQNTRDLLMSLLDPM</sequence>
<dbReference type="AlphaFoldDB" id="A0A1B6CIL6"/>
<dbReference type="Pfam" id="PF15719">
    <property type="entry name" value="Rmp24-like"/>
    <property type="match status" value="1"/>
</dbReference>
<reference evidence="2" key="1">
    <citation type="submission" date="2015-12" db="EMBL/GenBank/DDBJ databases">
        <title>De novo transcriptome assembly of four potential Pierce s Disease insect vectors from Arizona vineyards.</title>
        <authorList>
            <person name="Tassone E.E."/>
        </authorList>
    </citation>
    <scope>NUCLEOTIDE SEQUENCE</scope>
</reference>
<name>A0A1B6CIL6_9HEMI</name>
<proteinExistence type="predicted"/>
<feature type="region of interest" description="Disordered" evidence="1">
    <location>
        <begin position="172"/>
        <end position="204"/>
    </location>
</feature>
<evidence type="ECO:0000256" key="1">
    <source>
        <dbReference type="SAM" id="MobiDB-lite"/>
    </source>
</evidence>
<organism evidence="2">
    <name type="scientific">Clastoptera arizonana</name>
    <name type="common">Arizona spittle bug</name>
    <dbReference type="NCBI Taxonomy" id="38151"/>
    <lineage>
        <taxon>Eukaryota</taxon>
        <taxon>Metazoa</taxon>
        <taxon>Ecdysozoa</taxon>
        <taxon>Arthropoda</taxon>
        <taxon>Hexapoda</taxon>
        <taxon>Insecta</taxon>
        <taxon>Pterygota</taxon>
        <taxon>Neoptera</taxon>
        <taxon>Paraneoptera</taxon>
        <taxon>Hemiptera</taxon>
        <taxon>Auchenorrhyncha</taxon>
        <taxon>Cercopoidea</taxon>
        <taxon>Clastopteridae</taxon>
        <taxon>Clastoptera</taxon>
    </lineage>
</organism>
<protein>
    <submittedName>
        <fullName evidence="2">Uncharacterized protein</fullName>
    </submittedName>
</protein>